<reference evidence="1 2" key="1">
    <citation type="submission" date="2017-04" db="EMBL/GenBank/DDBJ databases">
        <title>Draft Aigarchaeota genome from a New Zealand hot spring.</title>
        <authorList>
            <person name="Reysenbach A.-L."/>
            <person name="Donaho J.A."/>
            <person name="Gerhart J."/>
            <person name="Kelley J.F."/>
            <person name="Kouba K."/>
            <person name="Podar M."/>
            <person name="Stott M."/>
        </authorList>
    </citation>
    <scope>NUCLEOTIDE SEQUENCE [LARGE SCALE GENOMIC DNA]</scope>
    <source>
        <strain evidence="1">NZ13_MG1</strain>
    </source>
</reference>
<name>A0A2R7Y2S4_9ARCH</name>
<dbReference type="Proteomes" id="UP000244066">
    <property type="component" value="Unassembled WGS sequence"/>
</dbReference>
<dbReference type="AlphaFoldDB" id="A0A2R7Y2S4"/>
<comment type="caution">
    <text evidence="1">The sequence shown here is derived from an EMBL/GenBank/DDBJ whole genome shotgun (WGS) entry which is preliminary data.</text>
</comment>
<dbReference type="EMBL" id="NDWU01000026">
    <property type="protein sequence ID" value="PUA31112.1"/>
    <property type="molecule type" value="Genomic_DNA"/>
</dbReference>
<organism evidence="1 2">
    <name type="scientific">Candidatus Terraquivivens tikiterensis</name>
    <dbReference type="NCBI Taxonomy" id="1980982"/>
    <lineage>
        <taxon>Archaea</taxon>
        <taxon>Nitrososphaerota</taxon>
        <taxon>Candidatus Wolframiiraptoraceae</taxon>
        <taxon>Candidatus Terraquivivens</taxon>
    </lineage>
</organism>
<protein>
    <submittedName>
        <fullName evidence="1">Uncharacterized protein</fullName>
    </submittedName>
</protein>
<sequence length="65" mass="7568">MQKKEVRKVGLVIKYDPETRRPILTTAFKLRKVLDDFIKCIILSSAINNADVLITEDEQIHEIKE</sequence>
<accession>A0A2R7Y2S4</accession>
<proteinExistence type="predicted"/>
<evidence type="ECO:0000313" key="1">
    <source>
        <dbReference type="EMBL" id="PUA31112.1"/>
    </source>
</evidence>
<gene>
    <name evidence="1" type="ORF">B9J98_07695</name>
</gene>
<evidence type="ECO:0000313" key="2">
    <source>
        <dbReference type="Proteomes" id="UP000244066"/>
    </source>
</evidence>